<dbReference type="AlphaFoldDB" id="A0A099U2E4"/>
<keyword evidence="1" id="KW-0812">Transmembrane</keyword>
<organism evidence="2 5">
    <name type="scientific">Helicobacter muridarum</name>
    <dbReference type="NCBI Taxonomy" id="216"/>
    <lineage>
        <taxon>Bacteria</taxon>
        <taxon>Pseudomonadati</taxon>
        <taxon>Campylobacterota</taxon>
        <taxon>Epsilonproteobacteria</taxon>
        <taxon>Campylobacterales</taxon>
        <taxon>Helicobacteraceae</taxon>
        <taxon>Helicobacter</taxon>
    </lineage>
</organism>
<dbReference type="RefSeq" id="WP_034557258.1">
    <property type="nucleotide sequence ID" value="NZ_FZML01000017.1"/>
</dbReference>
<evidence type="ECO:0000313" key="2">
    <source>
        <dbReference type="EMBL" id="STQ85419.1"/>
    </source>
</evidence>
<feature type="transmembrane region" description="Helical" evidence="1">
    <location>
        <begin position="16"/>
        <end position="40"/>
    </location>
</feature>
<name>A0A099U2E4_9HELI</name>
<proteinExistence type="predicted"/>
<keyword evidence="1" id="KW-0472">Membrane</keyword>
<dbReference type="EMBL" id="UGJE01000002">
    <property type="protein sequence ID" value="STQ85419.1"/>
    <property type="molecule type" value="Genomic_DNA"/>
</dbReference>
<evidence type="ECO:0000313" key="5">
    <source>
        <dbReference type="Proteomes" id="UP000255139"/>
    </source>
</evidence>
<protein>
    <submittedName>
        <fullName evidence="2">Uncharacterized protein</fullName>
    </submittedName>
</protein>
<dbReference type="EMBL" id="JRPD02000021">
    <property type="protein sequence ID" value="TLD99015.1"/>
    <property type="molecule type" value="Genomic_DNA"/>
</dbReference>
<dbReference type="STRING" id="216.LS73_02990"/>
<gene>
    <name evidence="3" type="ORF">LS73_007890</name>
    <name evidence="2" type="ORF">NCTC12714_00204</name>
</gene>
<sequence length="111" mass="12751">MQSNISCNLDTSNHSYAFIFLDCIFAVAISSFTFLSLAYLQEEMIQESKQEIHLYEEASRNLINAFKQNNPNQISIQTINNQSYTFLLFKGEASNDQGRNIISLHRLILQP</sequence>
<evidence type="ECO:0000256" key="1">
    <source>
        <dbReference type="SAM" id="Phobius"/>
    </source>
</evidence>
<evidence type="ECO:0000313" key="4">
    <source>
        <dbReference type="Proteomes" id="UP000029922"/>
    </source>
</evidence>
<keyword evidence="5" id="KW-1185">Reference proteome</keyword>
<accession>A0A099U2E4</accession>
<reference evidence="2 5" key="2">
    <citation type="submission" date="2018-06" db="EMBL/GenBank/DDBJ databases">
        <authorList>
            <consortium name="Pathogen Informatics"/>
            <person name="Doyle S."/>
        </authorList>
    </citation>
    <scope>NUCLEOTIDE SEQUENCE [LARGE SCALE GENOMIC DNA]</scope>
    <source>
        <strain evidence="2 5">NCTC12714</strain>
    </source>
</reference>
<keyword evidence="1" id="KW-1133">Transmembrane helix</keyword>
<reference evidence="3 4" key="1">
    <citation type="journal article" date="2014" name="Genome Announc.">
        <title>Draft genome sequences of eight enterohepatic helicobacter species isolated from both laboratory and wild rodents.</title>
        <authorList>
            <person name="Sheh A."/>
            <person name="Shen Z."/>
            <person name="Fox J.G."/>
        </authorList>
    </citation>
    <scope>NUCLEOTIDE SEQUENCE [LARGE SCALE GENOMIC DNA]</scope>
    <source>
        <strain evidence="3 4">ST1</strain>
    </source>
</reference>
<dbReference type="Proteomes" id="UP000255139">
    <property type="component" value="Unassembled WGS sequence"/>
</dbReference>
<dbReference type="Proteomes" id="UP000029922">
    <property type="component" value="Unassembled WGS sequence"/>
</dbReference>
<evidence type="ECO:0000313" key="3">
    <source>
        <dbReference type="EMBL" id="TLD99015.1"/>
    </source>
</evidence>